<dbReference type="RefSeq" id="WP_126377794.1">
    <property type="nucleotide sequence ID" value="NZ_AP017378.1"/>
</dbReference>
<dbReference type="PIRSF" id="PIRSF033579">
    <property type="entry name" value="Anaer_Co_chel"/>
    <property type="match status" value="1"/>
</dbReference>
<feature type="active site" description="Proton acceptor" evidence="1">
    <location>
        <position position="147"/>
    </location>
</feature>
<dbReference type="Proteomes" id="UP000269883">
    <property type="component" value="Chromosome"/>
</dbReference>
<keyword evidence="4" id="KW-1185">Reference proteome</keyword>
<sequence length="261" mass="28905">MRKGILLVAFGSSRQEAHLSLRQFEERVRNRFPDIPVRWGFTSGIVRGKLADKGKKTDSSDKALQKMLFERYTHVAVQSLHVITGKEYEALATDVDQFAERTNGFDSVSLGRPLIGGEEDVPRVVEAILSHLPPDRKAQEAVVLMGHGTWHAGDSLYDTLYDAMQTKDPNIFVATMDGRLTIESVRDELLARGMNKAWLVPLLALPGRHVQKDMCGSGPDSWVSILDAAGISTSCVVRGTAEYDGYADIWLDHLAEALNQL</sequence>
<keyword evidence="2" id="KW-0479">Metal-binding</keyword>
<accession>A0A2Z6AXR4</accession>
<dbReference type="AlphaFoldDB" id="A0A2Z6AXR4"/>
<evidence type="ECO:0000313" key="4">
    <source>
        <dbReference type="Proteomes" id="UP000269883"/>
    </source>
</evidence>
<dbReference type="EMBL" id="AP017378">
    <property type="protein sequence ID" value="BBD08029.1"/>
    <property type="molecule type" value="Genomic_DNA"/>
</dbReference>
<dbReference type="CDD" id="cd03412">
    <property type="entry name" value="CbiK_N"/>
    <property type="match status" value="1"/>
</dbReference>
<dbReference type="GO" id="GO:0019251">
    <property type="term" value="P:anaerobic cobalamin biosynthetic process"/>
    <property type="evidence" value="ECO:0007669"/>
    <property type="project" value="InterPro"/>
</dbReference>
<reference evidence="3 4" key="1">
    <citation type="journal article" date="2018" name="Sci. Adv.">
        <title>Multi-heme cytochromes provide a pathway for survival in energy-limited environments.</title>
        <authorList>
            <person name="Deng X."/>
            <person name="Dohmae N."/>
            <person name="Nealson K.H."/>
            <person name="Hashimoto K."/>
            <person name="Okamoto A."/>
        </authorList>
    </citation>
    <scope>NUCLEOTIDE SEQUENCE [LARGE SCALE GENOMIC DNA]</scope>
    <source>
        <strain evidence="3 4">IS5</strain>
    </source>
</reference>
<keyword evidence="2" id="KW-0170">Cobalt</keyword>
<evidence type="ECO:0000256" key="2">
    <source>
        <dbReference type="PIRSR" id="PIRSR033579-3"/>
    </source>
</evidence>
<protein>
    <submittedName>
        <fullName evidence="3">Cobalt chelatase family protein</fullName>
    </submittedName>
</protein>
<dbReference type="SUPFAM" id="SSF53800">
    <property type="entry name" value="Chelatase"/>
    <property type="match status" value="1"/>
</dbReference>
<gene>
    <name evidence="3" type="ORF">DFE_1303</name>
</gene>
<dbReference type="KEGG" id="dfl:DFE_1303"/>
<organism evidence="3 4">
    <name type="scientific">Desulfovibrio ferrophilus</name>
    <dbReference type="NCBI Taxonomy" id="241368"/>
    <lineage>
        <taxon>Bacteria</taxon>
        <taxon>Pseudomonadati</taxon>
        <taxon>Thermodesulfobacteriota</taxon>
        <taxon>Desulfovibrionia</taxon>
        <taxon>Desulfovibrionales</taxon>
        <taxon>Desulfovibrionaceae</taxon>
        <taxon>Desulfovibrio</taxon>
    </lineage>
</organism>
<feature type="binding site" evidence="2">
    <location>
        <position position="209"/>
    </location>
    <ligand>
        <name>Co(2+)</name>
        <dbReference type="ChEBI" id="CHEBI:48828"/>
    </ligand>
</feature>
<dbReference type="Gene3D" id="3.40.50.1400">
    <property type="match status" value="2"/>
</dbReference>
<evidence type="ECO:0000313" key="3">
    <source>
        <dbReference type="EMBL" id="BBD08029.1"/>
    </source>
</evidence>
<dbReference type="Pfam" id="PF06180">
    <property type="entry name" value="CbiK"/>
    <property type="match status" value="1"/>
</dbReference>
<name>A0A2Z6AXR4_9BACT</name>
<dbReference type="GO" id="GO:0046872">
    <property type="term" value="F:metal ion binding"/>
    <property type="evidence" value="ECO:0007669"/>
    <property type="project" value="UniProtKB-KW"/>
</dbReference>
<dbReference type="InterPro" id="IPR010388">
    <property type="entry name" value="Anaerobic_Co-chelatase"/>
</dbReference>
<dbReference type="GO" id="GO:0016852">
    <property type="term" value="F:sirohydrochlorin cobaltochelatase activity"/>
    <property type="evidence" value="ECO:0007669"/>
    <property type="project" value="InterPro"/>
</dbReference>
<evidence type="ECO:0000256" key="1">
    <source>
        <dbReference type="PIRSR" id="PIRSR033579-1"/>
    </source>
</evidence>
<proteinExistence type="predicted"/>
<dbReference type="OrthoDB" id="9770331at2"/>
<feature type="binding site" evidence="2">
    <location>
        <position position="147"/>
    </location>
    <ligand>
        <name>Co(2+)</name>
        <dbReference type="ChEBI" id="CHEBI:48828"/>
    </ligand>
</feature>